<evidence type="ECO:0000313" key="10">
    <source>
        <dbReference type="EMBL" id="TDY68697.1"/>
    </source>
</evidence>
<dbReference type="AlphaFoldDB" id="A0A4R8MMU6"/>
<comment type="caution">
    <text evidence="10">The sequence shown here is derived from an EMBL/GenBank/DDBJ whole genome shotgun (WGS) entry which is preliminary data.</text>
</comment>
<keyword evidence="6 7" id="KW-0472">Membrane</keyword>
<dbReference type="RefSeq" id="WP_035983248.1">
    <property type="nucleotide sequence ID" value="NZ_JAMQPX010000001.1"/>
</dbReference>
<dbReference type="PANTHER" id="PTHR30489">
    <property type="entry name" value="LIPOPROTEIN-RELEASING SYSTEM TRANSMEMBRANE PROTEIN LOLE"/>
    <property type="match status" value="1"/>
</dbReference>
<evidence type="ECO:0000256" key="6">
    <source>
        <dbReference type="ARBA" id="ARBA00023136"/>
    </source>
</evidence>
<dbReference type="OrthoDB" id="356343at2"/>
<dbReference type="Pfam" id="PF12704">
    <property type="entry name" value="MacB_PCD"/>
    <property type="match status" value="1"/>
</dbReference>
<evidence type="ECO:0000256" key="1">
    <source>
        <dbReference type="ARBA" id="ARBA00004651"/>
    </source>
</evidence>
<dbReference type="InterPro" id="IPR025857">
    <property type="entry name" value="MacB_PCD"/>
</dbReference>
<keyword evidence="10" id="KW-0449">Lipoprotein</keyword>
<evidence type="ECO:0000256" key="7">
    <source>
        <dbReference type="SAM" id="Phobius"/>
    </source>
</evidence>
<keyword evidence="4 7" id="KW-0812">Transmembrane</keyword>
<dbReference type="EMBL" id="SORO01000002">
    <property type="protein sequence ID" value="TDY68697.1"/>
    <property type="molecule type" value="Genomic_DNA"/>
</dbReference>
<dbReference type="Proteomes" id="UP000294684">
    <property type="component" value="Unassembled WGS sequence"/>
</dbReference>
<organism evidence="10 11">
    <name type="scientific">Leptospira meyeri</name>
    <dbReference type="NCBI Taxonomy" id="29508"/>
    <lineage>
        <taxon>Bacteria</taxon>
        <taxon>Pseudomonadati</taxon>
        <taxon>Spirochaetota</taxon>
        <taxon>Spirochaetia</taxon>
        <taxon>Leptospirales</taxon>
        <taxon>Leptospiraceae</taxon>
        <taxon>Leptospira</taxon>
    </lineage>
</organism>
<dbReference type="Pfam" id="PF02687">
    <property type="entry name" value="FtsX"/>
    <property type="match status" value="1"/>
</dbReference>
<sequence>MGIVSLITIRYIRGSRVLGFLSIKSRLSFIVMAVGVGLLVVVLSIFNGFQKQVKESLWQGGPHITIENSYGSGAIYDYEKVIAHLKSDPKLAESFVSVEGNITSHGLIQSNNNFNPIMIRAVPVDSVEKLVENGLPNFPRILQYDRDAIQSINTKKLVVVGKEMSAIYGYGLGREITMAVPGGRFTVERGVQVNVQTFRLTGLFKTGYYNYDSKFVFLSLPQAQEFFKMKGAVNQVAIKVRSLDDLKLTKHRILSRLNEDNWDKKIQDETSWSVRTIAEEQENFLAALRLEKTIISIIVFLFIVLAALGMVATVHSLIRAKRRSIGTLKALGLASNDILLIFTLNAMIVGILSSLVGGMAGIFIATKLEVIINVISEIINGIGGLLNPGDWDPVELVPKDIYYFDHIPVDIDISFIFMVTTAATILSGLAGYFPARMAANLNPVDTIRND</sequence>
<dbReference type="PANTHER" id="PTHR30489:SF0">
    <property type="entry name" value="LIPOPROTEIN-RELEASING SYSTEM TRANSMEMBRANE PROTEIN LOLE"/>
    <property type="match status" value="1"/>
</dbReference>
<keyword evidence="3" id="KW-1003">Cell membrane</keyword>
<dbReference type="GO" id="GO:0044874">
    <property type="term" value="P:lipoprotein localization to outer membrane"/>
    <property type="evidence" value="ECO:0007669"/>
    <property type="project" value="TreeGrafter"/>
</dbReference>
<feature type="transmembrane region" description="Helical" evidence="7">
    <location>
        <begin position="27"/>
        <end position="49"/>
    </location>
</feature>
<evidence type="ECO:0000256" key="2">
    <source>
        <dbReference type="ARBA" id="ARBA00005236"/>
    </source>
</evidence>
<name>A0A4R8MMU6_LEPME</name>
<reference evidence="10 11" key="1">
    <citation type="submission" date="2019-03" db="EMBL/GenBank/DDBJ databases">
        <title>Genomic Encyclopedia of Archaeal and Bacterial Type Strains, Phase II (KMG-II): from individual species to whole genera.</title>
        <authorList>
            <person name="Goeker M."/>
        </authorList>
    </citation>
    <scope>NUCLEOTIDE SEQUENCE [LARGE SCALE GENOMIC DNA]</scope>
    <source>
        <strain evidence="10 11">DSM 21537</strain>
    </source>
</reference>
<feature type="domain" description="ABC3 transporter permease C-terminal" evidence="8">
    <location>
        <begin position="297"/>
        <end position="443"/>
    </location>
</feature>
<protein>
    <submittedName>
        <fullName evidence="10">Lipoprotein-releasing system permease protein</fullName>
    </submittedName>
</protein>
<proteinExistence type="inferred from homology"/>
<dbReference type="GO" id="GO:0098797">
    <property type="term" value="C:plasma membrane protein complex"/>
    <property type="evidence" value="ECO:0007669"/>
    <property type="project" value="TreeGrafter"/>
</dbReference>
<dbReference type="GeneID" id="79828486"/>
<comment type="similarity">
    <text evidence="2">Belongs to the ABC-4 integral membrane protein family. LolC/E subfamily.</text>
</comment>
<dbReference type="InterPro" id="IPR051447">
    <property type="entry name" value="Lipoprotein-release_system"/>
</dbReference>
<evidence type="ECO:0000259" key="9">
    <source>
        <dbReference type="Pfam" id="PF12704"/>
    </source>
</evidence>
<evidence type="ECO:0000313" key="11">
    <source>
        <dbReference type="Proteomes" id="UP000294684"/>
    </source>
</evidence>
<feature type="transmembrane region" description="Helical" evidence="7">
    <location>
        <begin position="338"/>
        <end position="363"/>
    </location>
</feature>
<evidence type="ECO:0000256" key="5">
    <source>
        <dbReference type="ARBA" id="ARBA00022989"/>
    </source>
</evidence>
<dbReference type="InterPro" id="IPR003838">
    <property type="entry name" value="ABC3_permease_C"/>
</dbReference>
<feature type="transmembrane region" description="Helical" evidence="7">
    <location>
        <begin position="413"/>
        <end position="433"/>
    </location>
</feature>
<feature type="domain" description="MacB-like periplasmic core" evidence="9">
    <location>
        <begin position="28"/>
        <end position="253"/>
    </location>
</feature>
<gene>
    <name evidence="10" type="ORF">CLV96_3215</name>
</gene>
<comment type="subcellular location">
    <subcellularLocation>
        <location evidence="1">Cell membrane</location>
        <topology evidence="1">Multi-pass membrane protein</topology>
    </subcellularLocation>
</comment>
<evidence type="ECO:0000256" key="3">
    <source>
        <dbReference type="ARBA" id="ARBA00022475"/>
    </source>
</evidence>
<dbReference type="STRING" id="1193051.LEP1GSC017_0857"/>
<evidence type="ECO:0000259" key="8">
    <source>
        <dbReference type="Pfam" id="PF02687"/>
    </source>
</evidence>
<evidence type="ECO:0000256" key="4">
    <source>
        <dbReference type="ARBA" id="ARBA00022692"/>
    </source>
</evidence>
<keyword evidence="11" id="KW-1185">Reference proteome</keyword>
<feature type="transmembrane region" description="Helical" evidence="7">
    <location>
        <begin position="294"/>
        <end position="318"/>
    </location>
</feature>
<accession>A0A4R8MMU6</accession>
<keyword evidence="5 7" id="KW-1133">Transmembrane helix</keyword>